<dbReference type="Gene3D" id="3.50.50.60">
    <property type="entry name" value="FAD/NAD(P)-binding domain"/>
    <property type="match status" value="1"/>
</dbReference>
<dbReference type="InterPro" id="IPR036188">
    <property type="entry name" value="FAD/NAD-bd_sf"/>
</dbReference>
<evidence type="ECO:0000313" key="4">
    <source>
        <dbReference type="Proteomes" id="UP001610446"/>
    </source>
</evidence>
<dbReference type="InterPro" id="IPR023753">
    <property type="entry name" value="FAD/NAD-binding_dom"/>
</dbReference>
<dbReference type="InterPro" id="IPR050982">
    <property type="entry name" value="Auxin_biosynth/cation_transpt"/>
</dbReference>
<proteinExistence type="predicted"/>
<dbReference type="EMBL" id="JBFXLU010000135">
    <property type="protein sequence ID" value="KAL2839267.1"/>
    <property type="molecule type" value="Genomic_DNA"/>
</dbReference>
<dbReference type="PANTHER" id="PTHR43539">
    <property type="entry name" value="FLAVIN-BINDING MONOOXYGENASE-LIKE PROTEIN (AFU_ORTHOLOGUE AFUA_4G09220)"/>
    <property type="match status" value="1"/>
</dbReference>
<accession>A0ABR4JHP5</accession>
<keyword evidence="1" id="KW-0560">Oxidoreductase</keyword>
<sequence>MTTETRFTEPGSINIAVGQIPAADIVEVKNVREVAAEIVGILNHRLRHRDTEGISSLFYEDSYWRDHLGLSWDLRTLKGRNSICQFLNSQFSLEQVDLDESSPFRAAQLQSFGGISVIQFFHTFTTKSGRGRGVTRLISVKSEWKIWTMFTSLHELIGFEESVASRRPDGHEQLKGGKNWFKLRTEDLSFDSSDPTVLIIGAGQAGLTLSARLKMLNVKALCIDTCASVGDNWRARYHDLVLHDPVWYDHLPYVPFPANWPVFTPKDKLADFFEAYVKILELNVWMRTQLRESVWDESEKKWTVTLETVGPDGSRRTRVVCPTHIVQATGQSGQKNMPAVSGIKSFIGTILHSSEFTGAEKQENKMSAVVIGACNSAHDICQDLWNNGYNVTMIQRSSTTVVTPSAMAKTTFAGLYAEDGPIVDDADLMAWSMPAELAKTYGQQVTQAQTALDAALLKGLTNAGFQLNHGPNNAGIFMSYLQRGGGYYIDVGASRLIIDGKIRVQSGRGISQILPQGLCLCDGTEIEADLIIFATGYQNMLSQTRHIFGDKVADRVDSVWGFDKEGEIRGMWRQTGHPNFWYMGGNLSLCRYYSKLLALQIKASLEGYQS</sequence>
<feature type="domain" description="FAD/NAD(P)-binding" evidence="2">
    <location>
        <begin position="196"/>
        <end position="401"/>
    </location>
</feature>
<gene>
    <name evidence="3" type="ORF">BJY01DRAFT_257784</name>
</gene>
<reference evidence="3 4" key="1">
    <citation type="submission" date="2024-07" db="EMBL/GenBank/DDBJ databases">
        <title>Section-level genome sequencing and comparative genomics of Aspergillus sections Usti and Cavernicolus.</title>
        <authorList>
            <consortium name="Lawrence Berkeley National Laboratory"/>
            <person name="Nybo J.L."/>
            <person name="Vesth T.C."/>
            <person name="Theobald S."/>
            <person name="Frisvad J.C."/>
            <person name="Larsen T.O."/>
            <person name="Kjaerboelling I."/>
            <person name="Rothschild-Mancinelli K."/>
            <person name="Lyhne E.K."/>
            <person name="Kogle M.E."/>
            <person name="Barry K."/>
            <person name="Clum A."/>
            <person name="Na H."/>
            <person name="Ledsgaard L."/>
            <person name="Lin J."/>
            <person name="Lipzen A."/>
            <person name="Kuo A."/>
            <person name="Riley R."/>
            <person name="Mondo S."/>
            <person name="Labutti K."/>
            <person name="Haridas S."/>
            <person name="Pangalinan J."/>
            <person name="Salamov A.A."/>
            <person name="Simmons B.A."/>
            <person name="Magnuson J.K."/>
            <person name="Chen J."/>
            <person name="Drula E."/>
            <person name="Henrissat B."/>
            <person name="Wiebenga A."/>
            <person name="Lubbers R.J."/>
            <person name="Gomes A.C."/>
            <person name="Makela M.R."/>
            <person name="Stajich J."/>
            <person name="Grigoriev I.V."/>
            <person name="Mortensen U.H."/>
            <person name="De Vries R.P."/>
            <person name="Baker S.E."/>
            <person name="Andersen M.R."/>
        </authorList>
    </citation>
    <scope>NUCLEOTIDE SEQUENCE [LARGE SCALE GENOMIC DNA]</scope>
    <source>
        <strain evidence="3 4">CBS 123904</strain>
    </source>
</reference>
<dbReference type="SUPFAM" id="SSF51905">
    <property type="entry name" value="FAD/NAD(P)-binding domain"/>
    <property type="match status" value="1"/>
</dbReference>
<evidence type="ECO:0000256" key="1">
    <source>
        <dbReference type="ARBA" id="ARBA00023002"/>
    </source>
</evidence>
<keyword evidence="4" id="KW-1185">Reference proteome</keyword>
<dbReference type="Pfam" id="PF07992">
    <property type="entry name" value="Pyr_redox_2"/>
    <property type="match status" value="1"/>
</dbReference>
<evidence type="ECO:0000259" key="2">
    <source>
        <dbReference type="Pfam" id="PF07992"/>
    </source>
</evidence>
<comment type="caution">
    <text evidence="3">The sequence shown here is derived from an EMBL/GenBank/DDBJ whole genome shotgun (WGS) entry which is preliminary data.</text>
</comment>
<organism evidence="3 4">
    <name type="scientific">Aspergillus pseudoustus</name>
    <dbReference type="NCBI Taxonomy" id="1810923"/>
    <lineage>
        <taxon>Eukaryota</taxon>
        <taxon>Fungi</taxon>
        <taxon>Dikarya</taxon>
        <taxon>Ascomycota</taxon>
        <taxon>Pezizomycotina</taxon>
        <taxon>Eurotiomycetes</taxon>
        <taxon>Eurotiomycetidae</taxon>
        <taxon>Eurotiales</taxon>
        <taxon>Aspergillaceae</taxon>
        <taxon>Aspergillus</taxon>
        <taxon>Aspergillus subgen. Nidulantes</taxon>
    </lineage>
</organism>
<name>A0ABR4JHP5_9EURO</name>
<dbReference type="Proteomes" id="UP001610446">
    <property type="component" value="Unassembled WGS sequence"/>
</dbReference>
<evidence type="ECO:0000313" key="3">
    <source>
        <dbReference type="EMBL" id="KAL2839267.1"/>
    </source>
</evidence>
<dbReference type="PANTHER" id="PTHR43539:SF68">
    <property type="entry name" value="FLAVIN-BINDING MONOOXYGENASE-LIKE PROTEIN (AFU_ORTHOLOGUE AFUA_4G09220)"/>
    <property type="match status" value="1"/>
</dbReference>
<protein>
    <recommendedName>
        <fullName evidence="2">FAD/NAD(P)-binding domain-containing protein</fullName>
    </recommendedName>
</protein>